<evidence type="ECO:0000256" key="2">
    <source>
        <dbReference type="ARBA" id="ARBA00010992"/>
    </source>
</evidence>
<dbReference type="InterPro" id="IPR005828">
    <property type="entry name" value="MFS_sugar_transport-like"/>
</dbReference>
<dbReference type="GO" id="GO:0005351">
    <property type="term" value="F:carbohydrate:proton symporter activity"/>
    <property type="evidence" value="ECO:0007669"/>
    <property type="project" value="TreeGrafter"/>
</dbReference>
<evidence type="ECO:0000256" key="6">
    <source>
        <dbReference type="ARBA" id="ARBA00023136"/>
    </source>
</evidence>
<comment type="subcellular location">
    <subcellularLocation>
        <location evidence="1">Membrane</location>
        <topology evidence="1">Multi-pass membrane protein</topology>
    </subcellularLocation>
</comment>
<keyword evidence="6 7" id="KW-0472">Membrane</keyword>
<evidence type="ECO:0000256" key="4">
    <source>
        <dbReference type="ARBA" id="ARBA00022692"/>
    </source>
</evidence>
<reference evidence="9 10" key="1">
    <citation type="submission" date="2018-05" db="EMBL/GenBank/DDBJ databases">
        <title>Draft genome sequence of Scytalidium lignicola DSM 105466, a ubiquitous saprotrophic fungus.</title>
        <authorList>
            <person name="Buettner E."/>
            <person name="Gebauer A.M."/>
            <person name="Hofrichter M."/>
            <person name="Liers C."/>
            <person name="Kellner H."/>
        </authorList>
    </citation>
    <scope>NUCLEOTIDE SEQUENCE [LARGE SCALE GENOMIC DNA]</scope>
    <source>
        <strain evidence="9 10">DSM 105466</strain>
    </source>
</reference>
<sequence>MGIFNPRGRLLYRTMSLSCSLAFCMYGYDAGVLGGVQGTKPFLDAIGNPTGTYVIPMIASAYVLAALACSLGVMVFGMALGRRRCILFGDALVIVGAAIQSSAMSVPHIIVGRIVCGAGIGFISSTVPTYMAEMSIEAKQRGPEVAVQCVWLISGIAVAYWIDFGFSQLDSQVSWRFPIAFQAMFAIFSGLGMLTLPDTPRWYYAKGRMDEGDLVLSRLHDLPVEHQNVLAQKEEIISSIELEEHEENRLRINMLVYYSTRIFANIGYSANLSQLLAAVMNTGFAIGTFPLPWTIERFGRRPIMIWTAVICSVCMLIFVICIALPNPTIATNWTAVSFVIVFNFSFGYGWIGCPWLYGPEIAPLKYRHLGGAAGSSGEWLFSFITVFAGGIAIENIGWRIWIWQLVACIVVIFFVYFMCPETGGKSLEEIDLLFAKSEHLQSGWIAENGLAREKVSPTISMEERVEINNNLKEV</sequence>
<keyword evidence="3" id="KW-0813">Transport</keyword>
<feature type="transmembrane region" description="Helical" evidence="7">
    <location>
        <begin position="85"/>
        <end position="104"/>
    </location>
</feature>
<evidence type="ECO:0000256" key="5">
    <source>
        <dbReference type="ARBA" id="ARBA00022989"/>
    </source>
</evidence>
<feature type="transmembrane region" description="Helical" evidence="7">
    <location>
        <begin position="110"/>
        <end position="132"/>
    </location>
</feature>
<evidence type="ECO:0000256" key="3">
    <source>
        <dbReference type="ARBA" id="ARBA00022448"/>
    </source>
</evidence>
<dbReference type="PANTHER" id="PTHR48022">
    <property type="entry name" value="PLASTIDIC GLUCOSE TRANSPORTER 4"/>
    <property type="match status" value="1"/>
</dbReference>
<feature type="non-terminal residue" evidence="9">
    <location>
        <position position="474"/>
    </location>
</feature>
<dbReference type="Pfam" id="PF00083">
    <property type="entry name" value="Sugar_tr"/>
    <property type="match status" value="2"/>
</dbReference>
<dbReference type="PANTHER" id="PTHR48022:SF28">
    <property type="entry name" value="MAJOR FACILITATOR SUPERFAMILY (MFS) PROFILE DOMAIN-CONTAINING PROTEIN-RELATED"/>
    <property type="match status" value="1"/>
</dbReference>
<name>A0A3E2HFU4_SCYLI</name>
<comment type="caution">
    <text evidence="9">The sequence shown here is derived from an EMBL/GenBank/DDBJ whole genome shotgun (WGS) entry which is preliminary data.</text>
</comment>
<gene>
    <name evidence="9" type="ORF">B7463_g4015</name>
</gene>
<dbReference type="OMA" id="YMAEMSI"/>
<evidence type="ECO:0000259" key="8">
    <source>
        <dbReference type="PROSITE" id="PS50850"/>
    </source>
</evidence>
<dbReference type="GO" id="GO:0016020">
    <property type="term" value="C:membrane"/>
    <property type="evidence" value="ECO:0007669"/>
    <property type="project" value="UniProtKB-SubCell"/>
</dbReference>
<dbReference type="InterPro" id="IPR036259">
    <property type="entry name" value="MFS_trans_sf"/>
</dbReference>
<dbReference type="PROSITE" id="PS50850">
    <property type="entry name" value="MFS"/>
    <property type="match status" value="1"/>
</dbReference>
<dbReference type="OrthoDB" id="6133115at2759"/>
<feature type="transmembrane region" description="Helical" evidence="7">
    <location>
        <begin position="337"/>
        <end position="357"/>
    </location>
</feature>
<dbReference type="InterPro" id="IPR050360">
    <property type="entry name" value="MFS_Sugar_Transporters"/>
</dbReference>
<dbReference type="InterPro" id="IPR020846">
    <property type="entry name" value="MFS_dom"/>
</dbReference>
<feature type="transmembrane region" description="Helical" evidence="7">
    <location>
        <begin position="144"/>
        <end position="162"/>
    </location>
</feature>
<keyword evidence="4 7" id="KW-0812">Transmembrane</keyword>
<feature type="transmembrane region" description="Helical" evidence="7">
    <location>
        <begin position="398"/>
        <end position="419"/>
    </location>
</feature>
<comment type="similarity">
    <text evidence="2">Belongs to the major facilitator superfamily. Sugar transporter (TC 2.A.1.1) family.</text>
</comment>
<dbReference type="InterPro" id="IPR003663">
    <property type="entry name" value="Sugar/inositol_transpt"/>
</dbReference>
<dbReference type="PRINTS" id="PR00171">
    <property type="entry name" value="SUGRTRNSPORT"/>
</dbReference>
<feature type="domain" description="Major facilitator superfamily (MFS) profile" evidence="8">
    <location>
        <begin position="15"/>
        <end position="423"/>
    </location>
</feature>
<proteinExistence type="inferred from homology"/>
<organism evidence="9 10">
    <name type="scientific">Scytalidium lignicola</name>
    <name type="common">Hyphomycete</name>
    <dbReference type="NCBI Taxonomy" id="5539"/>
    <lineage>
        <taxon>Eukaryota</taxon>
        <taxon>Fungi</taxon>
        <taxon>Dikarya</taxon>
        <taxon>Ascomycota</taxon>
        <taxon>Pezizomycotina</taxon>
        <taxon>Leotiomycetes</taxon>
        <taxon>Leotiomycetes incertae sedis</taxon>
        <taxon>Scytalidium</taxon>
    </lineage>
</organism>
<evidence type="ECO:0000256" key="1">
    <source>
        <dbReference type="ARBA" id="ARBA00004141"/>
    </source>
</evidence>
<accession>A0A3E2HFU4</accession>
<feature type="transmembrane region" description="Helical" evidence="7">
    <location>
        <begin position="369"/>
        <end position="392"/>
    </location>
</feature>
<feature type="transmembrane region" description="Helical" evidence="7">
    <location>
        <begin position="12"/>
        <end position="33"/>
    </location>
</feature>
<keyword evidence="5 7" id="KW-1133">Transmembrane helix</keyword>
<feature type="non-terminal residue" evidence="9">
    <location>
        <position position="1"/>
    </location>
</feature>
<protein>
    <recommendedName>
        <fullName evidence="8">Major facilitator superfamily (MFS) profile domain-containing protein</fullName>
    </recommendedName>
</protein>
<keyword evidence="10" id="KW-1185">Reference proteome</keyword>
<evidence type="ECO:0000313" key="9">
    <source>
        <dbReference type="EMBL" id="RFU32296.1"/>
    </source>
</evidence>
<dbReference type="Gene3D" id="1.20.1250.20">
    <property type="entry name" value="MFS general substrate transporter like domains"/>
    <property type="match status" value="2"/>
</dbReference>
<dbReference type="AlphaFoldDB" id="A0A3E2HFU4"/>
<dbReference type="Proteomes" id="UP000258309">
    <property type="component" value="Unassembled WGS sequence"/>
</dbReference>
<dbReference type="SUPFAM" id="SSF103473">
    <property type="entry name" value="MFS general substrate transporter"/>
    <property type="match status" value="1"/>
</dbReference>
<evidence type="ECO:0000313" key="10">
    <source>
        <dbReference type="Proteomes" id="UP000258309"/>
    </source>
</evidence>
<evidence type="ECO:0000256" key="7">
    <source>
        <dbReference type="SAM" id="Phobius"/>
    </source>
</evidence>
<feature type="transmembrane region" description="Helical" evidence="7">
    <location>
        <begin position="303"/>
        <end position="325"/>
    </location>
</feature>
<feature type="transmembrane region" description="Helical" evidence="7">
    <location>
        <begin position="53"/>
        <end position="78"/>
    </location>
</feature>
<feature type="transmembrane region" description="Helical" evidence="7">
    <location>
        <begin position="174"/>
        <end position="196"/>
    </location>
</feature>
<dbReference type="EMBL" id="NCSJ02000057">
    <property type="protein sequence ID" value="RFU32296.1"/>
    <property type="molecule type" value="Genomic_DNA"/>
</dbReference>